<comment type="similarity">
    <text evidence="4">Belongs to the zinc-containing alcohol dehydrogenase family.</text>
</comment>
<dbReference type="InterPro" id="IPR013154">
    <property type="entry name" value="ADH-like_N"/>
</dbReference>
<name>A0A927IJC6_9BACT</name>
<dbReference type="PROSITE" id="PS00059">
    <property type="entry name" value="ADH_ZINC"/>
    <property type="match status" value="1"/>
</dbReference>
<dbReference type="Pfam" id="PF08240">
    <property type="entry name" value="ADH_N"/>
    <property type="match status" value="1"/>
</dbReference>
<dbReference type="SUPFAM" id="SSF50129">
    <property type="entry name" value="GroES-like"/>
    <property type="match status" value="1"/>
</dbReference>
<evidence type="ECO:0000313" key="8">
    <source>
        <dbReference type="Proteomes" id="UP000622317"/>
    </source>
</evidence>
<gene>
    <name evidence="7" type="ORF">IEN85_17980</name>
</gene>
<comment type="caution">
    <text evidence="7">The sequence shown here is derived from an EMBL/GenBank/DDBJ whole genome shotgun (WGS) entry which is preliminary data.</text>
</comment>
<dbReference type="PANTHER" id="PTHR43401">
    <property type="entry name" value="L-THREONINE 3-DEHYDROGENASE"/>
    <property type="match status" value="1"/>
</dbReference>
<dbReference type="Gene3D" id="3.40.50.720">
    <property type="entry name" value="NAD(P)-binding Rossmann-like Domain"/>
    <property type="match status" value="1"/>
</dbReference>
<dbReference type="InterPro" id="IPR020843">
    <property type="entry name" value="ER"/>
</dbReference>
<feature type="domain" description="Enoyl reductase (ER)" evidence="6">
    <location>
        <begin position="10"/>
        <end position="337"/>
    </location>
</feature>
<evidence type="ECO:0000256" key="1">
    <source>
        <dbReference type="ARBA" id="ARBA00022723"/>
    </source>
</evidence>
<dbReference type="InterPro" id="IPR013149">
    <property type="entry name" value="ADH-like_C"/>
</dbReference>
<evidence type="ECO:0000313" key="7">
    <source>
        <dbReference type="EMBL" id="MBD5781395.1"/>
    </source>
</evidence>
<sequence>MKTLAAILVNQRSELELDEVEIPSLGYGQVLVEFKTSRICGSQIGEIDGVKGPDRWLPHLLGHEGGGIVREVGPEVSVVKPGDRVVAHWRPGAGIQARPPKYKRGSQIVNAGAITTFNHFSILSENRVTPIPNDFDLETAALLADTITTGFGIINRDAQARIGQSLLIFGAGGIGLGAILGASLAGLHPIVAVDIHPHKLDTAKKHGATHALLGSDEDLEEKLLSILGKQGADVVLDGTGVPSIIETCYRLTHPKGKTVLYGVMPSSKSVSLHTLPLHLGKTLTGSEGGGSLPAEDIPRLVRMIEDGRFDPRSFISHRGKLEDVNTLIAKMRSGEVIHAIMNY</sequence>
<dbReference type="SMART" id="SM00829">
    <property type="entry name" value="PKS_ER"/>
    <property type="match status" value="1"/>
</dbReference>
<dbReference type="GO" id="GO:0016616">
    <property type="term" value="F:oxidoreductase activity, acting on the CH-OH group of donors, NAD or NADP as acceptor"/>
    <property type="evidence" value="ECO:0007669"/>
    <property type="project" value="UniProtKB-ARBA"/>
</dbReference>
<dbReference type="Pfam" id="PF00107">
    <property type="entry name" value="ADH_zinc_N"/>
    <property type="match status" value="1"/>
</dbReference>
<evidence type="ECO:0000256" key="2">
    <source>
        <dbReference type="ARBA" id="ARBA00022833"/>
    </source>
</evidence>
<dbReference type="InterPro" id="IPR050129">
    <property type="entry name" value="Zn_alcohol_dh"/>
</dbReference>
<dbReference type="PANTHER" id="PTHR43401:SF4">
    <property type="entry name" value="D-ARABINOSE 1-DEHYDROGENASE (NADP(+))"/>
    <property type="match status" value="1"/>
</dbReference>
<feature type="transmembrane region" description="Helical" evidence="5">
    <location>
        <begin position="166"/>
        <end position="187"/>
    </location>
</feature>
<evidence type="ECO:0000259" key="6">
    <source>
        <dbReference type="SMART" id="SM00829"/>
    </source>
</evidence>
<keyword evidence="5" id="KW-1133">Transmembrane helix</keyword>
<organism evidence="7 8">
    <name type="scientific">Pelagicoccus enzymogenes</name>
    <dbReference type="NCBI Taxonomy" id="2773457"/>
    <lineage>
        <taxon>Bacteria</taxon>
        <taxon>Pseudomonadati</taxon>
        <taxon>Verrucomicrobiota</taxon>
        <taxon>Opitutia</taxon>
        <taxon>Puniceicoccales</taxon>
        <taxon>Pelagicoccaceae</taxon>
        <taxon>Pelagicoccus</taxon>
    </lineage>
</organism>
<dbReference type="AlphaFoldDB" id="A0A927IJC6"/>
<dbReference type="GO" id="GO:0008270">
    <property type="term" value="F:zinc ion binding"/>
    <property type="evidence" value="ECO:0007669"/>
    <property type="project" value="InterPro"/>
</dbReference>
<keyword evidence="2 4" id="KW-0862">Zinc</keyword>
<keyword evidence="3" id="KW-0560">Oxidoreductase</keyword>
<dbReference type="RefSeq" id="WP_191618498.1">
    <property type="nucleotide sequence ID" value="NZ_JACYFG010000041.1"/>
</dbReference>
<dbReference type="InterPro" id="IPR002328">
    <property type="entry name" value="ADH_Zn_CS"/>
</dbReference>
<comment type="cofactor">
    <cofactor evidence="4">
        <name>Zn(2+)</name>
        <dbReference type="ChEBI" id="CHEBI:29105"/>
    </cofactor>
</comment>
<evidence type="ECO:0000256" key="5">
    <source>
        <dbReference type="SAM" id="Phobius"/>
    </source>
</evidence>
<dbReference type="Proteomes" id="UP000622317">
    <property type="component" value="Unassembled WGS sequence"/>
</dbReference>
<keyword evidence="5" id="KW-0472">Membrane</keyword>
<dbReference type="SUPFAM" id="SSF51735">
    <property type="entry name" value="NAD(P)-binding Rossmann-fold domains"/>
    <property type="match status" value="1"/>
</dbReference>
<dbReference type="InterPro" id="IPR011032">
    <property type="entry name" value="GroES-like_sf"/>
</dbReference>
<protein>
    <submittedName>
        <fullName evidence="7">Zinc-binding dehydrogenase</fullName>
    </submittedName>
</protein>
<keyword evidence="1 4" id="KW-0479">Metal-binding</keyword>
<dbReference type="Gene3D" id="3.90.180.10">
    <property type="entry name" value="Medium-chain alcohol dehydrogenases, catalytic domain"/>
    <property type="match status" value="1"/>
</dbReference>
<dbReference type="InterPro" id="IPR036291">
    <property type="entry name" value="NAD(P)-bd_dom_sf"/>
</dbReference>
<evidence type="ECO:0000256" key="4">
    <source>
        <dbReference type="RuleBase" id="RU361277"/>
    </source>
</evidence>
<accession>A0A927IJC6</accession>
<reference evidence="7" key="1">
    <citation type="submission" date="2020-09" db="EMBL/GenBank/DDBJ databases">
        <title>Pelagicoccus enzymogenes sp. nov. with an EPS production, isolated from marine sediment.</title>
        <authorList>
            <person name="Feng X."/>
        </authorList>
    </citation>
    <scope>NUCLEOTIDE SEQUENCE</scope>
    <source>
        <strain evidence="7">NFK12</strain>
    </source>
</reference>
<keyword evidence="8" id="KW-1185">Reference proteome</keyword>
<keyword evidence="5" id="KW-0812">Transmembrane</keyword>
<proteinExistence type="inferred from homology"/>
<dbReference type="EMBL" id="JACYFG010000041">
    <property type="protein sequence ID" value="MBD5781395.1"/>
    <property type="molecule type" value="Genomic_DNA"/>
</dbReference>
<evidence type="ECO:0000256" key="3">
    <source>
        <dbReference type="ARBA" id="ARBA00023002"/>
    </source>
</evidence>